<name>A0A167RCB7_9VIRU</name>
<keyword evidence="4" id="KW-1185">Reference proteome</keyword>
<dbReference type="KEGG" id="vg:80512886"/>
<feature type="compositionally biased region" description="Low complexity" evidence="1">
    <location>
        <begin position="51"/>
        <end position="63"/>
    </location>
</feature>
<feature type="region of interest" description="Disordered" evidence="1">
    <location>
        <begin position="47"/>
        <end position="68"/>
    </location>
</feature>
<proteinExistence type="predicted"/>
<reference evidence="3 4" key="1">
    <citation type="journal article" date="2016" name="Genome Announc.">
        <title>Complete Genome Sequence of a New Megavirus Family Member Isolated from an Inland Water Lake for the First Time in India.</title>
        <authorList>
            <person name="Chatterjee A."/>
            <person name="Ali F."/>
            <person name="Bange D."/>
            <person name="Kondabagil K."/>
        </authorList>
    </citation>
    <scope>NUCLEOTIDE SEQUENCE [LARGE SCALE GENOMIC DNA]</scope>
    <source>
        <strain evidence="3">1</strain>
    </source>
</reference>
<evidence type="ECO:0000256" key="2">
    <source>
        <dbReference type="SAM" id="Phobius"/>
    </source>
</evidence>
<organism evidence="3 4">
    <name type="scientific">Powai lake megavirus</name>
    <dbReference type="NCBI Taxonomy" id="1842663"/>
    <lineage>
        <taxon>Viruses</taxon>
        <taxon>Varidnaviria</taxon>
        <taxon>Bamfordvirae</taxon>
        <taxon>Nucleocytoviricota</taxon>
        <taxon>Megaviricetes</taxon>
        <taxon>Imitervirales</taxon>
        <taxon>Mimiviridae</taxon>
        <taxon>Megamimivirinae</taxon>
        <taxon>Megavirus</taxon>
        <taxon>Megavirus powaiense</taxon>
    </lineage>
</organism>
<dbReference type="RefSeq" id="YP_010776275.1">
    <property type="nucleotide sequence ID" value="NC_075034.1"/>
</dbReference>
<keyword evidence="2" id="KW-0812">Transmembrane</keyword>
<evidence type="ECO:0000313" key="4">
    <source>
        <dbReference type="Proteomes" id="UP000241365"/>
    </source>
</evidence>
<dbReference type="EMBL" id="KU877344">
    <property type="protein sequence ID" value="ANB50524.1"/>
    <property type="molecule type" value="Genomic_DNA"/>
</dbReference>
<keyword evidence="2" id="KW-1133">Transmembrane helix</keyword>
<accession>A0A167RCB7</accession>
<dbReference type="Proteomes" id="UP000241365">
    <property type="component" value="Segment"/>
</dbReference>
<feature type="transmembrane region" description="Helical" evidence="2">
    <location>
        <begin position="20"/>
        <end position="38"/>
    </location>
</feature>
<protein>
    <submittedName>
        <fullName evidence="3">Uncharacterized protein</fullName>
    </submittedName>
</protein>
<keyword evidence="2" id="KW-0472">Membrane</keyword>
<dbReference type="GeneID" id="80512886"/>
<evidence type="ECO:0000256" key="1">
    <source>
        <dbReference type="SAM" id="MobiDB-lite"/>
    </source>
</evidence>
<evidence type="ECO:0000313" key="3">
    <source>
        <dbReference type="EMBL" id="ANB50524.1"/>
    </source>
</evidence>
<sequence length="262" mass="31314">MVINIRLFINKSNINIMKLLYFLLLIFVILIIVIIYYSQKQKKPNFDDNKFTNNKSKNKSQNKFLDNSKNKSKNKFIDLTTDTDEYYDKTNNIYDLINDINYKYSTDVEFNMANSPIIGQIDKNLSLYISKMITHKLKKDINKWNYNFFNDQNKIILSETIILNLIATIDEFMVELLGHFFIEKKDYFIKLCYHGKKNTDIDFFSNNNNTYIITMCDIEMSDDDTYLEAINKNNTQDNVFMTMSEQMKYVNKINIMHREEME</sequence>